<gene>
    <name evidence="1" type="ORF">GCM10010094_13350</name>
</gene>
<keyword evidence="2" id="KW-1185">Reference proteome</keyword>
<reference evidence="1" key="1">
    <citation type="journal article" date="2014" name="Int. J. Syst. Evol. Microbiol.">
        <title>Complete genome sequence of Corynebacterium casei LMG S-19264T (=DSM 44701T), isolated from a smear-ripened cheese.</title>
        <authorList>
            <consortium name="US DOE Joint Genome Institute (JGI-PGF)"/>
            <person name="Walter F."/>
            <person name="Albersmeier A."/>
            <person name="Kalinowski J."/>
            <person name="Ruckert C."/>
        </authorList>
    </citation>
    <scope>NUCLEOTIDE SEQUENCE</scope>
    <source>
        <strain evidence="1">JCM 3035</strain>
    </source>
</reference>
<name>A0A917QKZ8_9ACTN</name>
<evidence type="ECO:0000313" key="2">
    <source>
        <dbReference type="Proteomes" id="UP000637788"/>
    </source>
</evidence>
<organism evidence="1 2">
    <name type="scientific">Streptomyces flaveus</name>
    <dbReference type="NCBI Taxonomy" id="66370"/>
    <lineage>
        <taxon>Bacteria</taxon>
        <taxon>Bacillati</taxon>
        <taxon>Actinomycetota</taxon>
        <taxon>Actinomycetes</taxon>
        <taxon>Kitasatosporales</taxon>
        <taxon>Streptomycetaceae</taxon>
        <taxon>Streptomyces</taxon>
        <taxon>Streptomyces aurantiacus group</taxon>
    </lineage>
</organism>
<reference evidence="1" key="2">
    <citation type="submission" date="2020-09" db="EMBL/GenBank/DDBJ databases">
        <authorList>
            <person name="Sun Q."/>
            <person name="Ohkuma M."/>
        </authorList>
    </citation>
    <scope>NUCLEOTIDE SEQUENCE</scope>
    <source>
        <strain evidence="1">JCM 3035</strain>
    </source>
</reference>
<sequence length="88" mass="9472">MRGSTEMKRPMPGAYSREGNAAVVVLNDVVSAAEADSARRRRRVIAVRFGRMPGRGRRMRGRSTGLRMAYAAGGGVPLDFTPVPASHS</sequence>
<dbReference type="Proteomes" id="UP000637788">
    <property type="component" value="Unassembled WGS sequence"/>
</dbReference>
<protein>
    <submittedName>
        <fullName evidence="1">Uncharacterized protein</fullName>
    </submittedName>
</protein>
<accession>A0A917QKZ8</accession>
<dbReference type="AlphaFoldDB" id="A0A917QKZ8"/>
<evidence type="ECO:0000313" key="1">
    <source>
        <dbReference type="EMBL" id="GGK54195.1"/>
    </source>
</evidence>
<comment type="caution">
    <text evidence="1">The sequence shown here is derived from an EMBL/GenBank/DDBJ whole genome shotgun (WGS) entry which is preliminary data.</text>
</comment>
<proteinExistence type="predicted"/>
<dbReference type="EMBL" id="BMPQ01000002">
    <property type="protein sequence ID" value="GGK54195.1"/>
    <property type="molecule type" value="Genomic_DNA"/>
</dbReference>